<protein>
    <recommendedName>
        <fullName evidence="2">YdbS-like PH domain-containing protein</fullName>
    </recommendedName>
</protein>
<evidence type="ECO:0000259" key="2">
    <source>
        <dbReference type="Pfam" id="PF03703"/>
    </source>
</evidence>
<organism evidence="3 4">
    <name type="scientific">Candidatus Buchananbacteria bacterium CG10_big_fil_rev_8_21_14_0_10_42_9</name>
    <dbReference type="NCBI Taxonomy" id="1974526"/>
    <lineage>
        <taxon>Bacteria</taxon>
        <taxon>Candidatus Buchananiibacteriota</taxon>
    </lineage>
</organism>
<proteinExistence type="predicted"/>
<dbReference type="PANTHER" id="PTHR37938:SF1">
    <property type="entry name" value="BLL0215 PROTEIN"/>
    <property type="match status" value="1"/>
</dbReference>
<sequence length="182" mass="21783">MLLRFFIPHQLPGEKIILLLRRHWFIILTKLILFALLALLPLLFFTFARDFYIKLFSLELVYPVFVLFASVYYLYIWLFMLHAFVDYYLDVWIVTNKRILNIEQKGLFARVTSEQKLHRVQDVTSELRGLFATILDYGSVYIQTAGEMQRFHFQQVPHPYQAAKKVSMLADQVRRFNELIKK</sequence>
<keyword evidence="1" id="KW-0812">Transmembrane</keyword>
<gene>
    <name evidence="3" type="ORF">COT81_05445</name>
</gene>
<dbReference type="EMBL" id="PEZZ01000045">
    <property type="protein sequence ID" value="PIS04639.1"/>
    <property type="molecule type" value="Genomic_DNA"/>
</dbReference>
<dbReference type="Proteomes" id="UP000230935">
    <property type="component" value="Unassembled WGS sequence"/>
</dbReference>
<feature type="transmembrane region" description="Helical" evidence="1">
    <location>
        <begin position="60"/>
        <end position="89"/>
    </location>
</feature>
<keyword evidence="1" id="KW-0472">Membrane</keyword>
<evidence type="ECO:0000256" key="1">
    <source>
        <dbReference type="SAM" id="Phobius"/>
    </source>
</evidence>
<feature type="transmembrane region" description="Helical" evidence="1">
    <location>
        <begin position="24"/>
        <end position="48"/>
    </location>
</feature>
<comment type="caution">
    <text evidence="3">The sequence shown here is derived from an EMBL/GenBank/DDBJ whole genome shotgun (WGS) entry which is preliminary data.</text>
</comment>
<accession>A0A2H0VZU9</accession>
<dbReference type="AlphaFoldDB" id="A0A2H0VZU9"/>
<dbReference type="Pfam" id="PF03703">
    <property type="entry name" value="bPH_2"/>
    <property type="match status" value="1"/>
</dbReference>
<feature type="domain" description="YdbS-like PH" evidence="2">
    <location>
        <begin position="92"/>
        <end position="163"/>
    </location>
</feature>
<evidence type="ECO:0000313" key="4">
    <source>
        <dbReference type="Proteomes" id="UP000230935"/>
    </source>
</evidence>
<dbReference type="InterPro" id="IPR005182">
    <property type="entry name" value="YdbS-like_PH"/>
</dbReference>
<keyword evidence="1" id="KW-1133">Transmembrane helix</keyword>
<reference evidence="4" key="1">
    <citation type="submission" date="2017-09" db="EMBL/GenBank/DDBJ databases">
        <title>Depth-based differentiation of microbial function through sediment-hosted aquifers and enrichment of novel symbionts in the deep terrestrial subsurface.</title>
        <authorList>
            <person name="Probst A.J."/>
            <person name="Ladd B."/>
            <person name="Jarett J.K."/>
            <person name="Geller-Mcgrath D.E."/>
            <person name="Sieber C.M.K."/>
            <person name="Emerson J.B."/>
            <person name="Anantharaman K."/>
            <person name="Thomas B.C."/>
            <person name="Malmstrom R."/>
            <person name="Stieglmeier M."/>
            <person name="Klingl A."/>
            <person name="Woyke T."/>
            <person name="Ryan C.M."/>
            <person name="Banfield J.F."/>
        </authorList>
    </citation>
    <scope>NUCLEOTIDE SEQUENCE [LARGE SCALE GENOMIC DNA]</scope>
</reference>
<dbReference type="PANTHER" id="PTHR37938">
    <property type="entry name" value="BLL0215 PROTEIN"/>
    <property type="match status" value="1"/>
</dbReference>
<evidence type="ECO:0000313" key="3">
    <source>
        <dbReference type="EMBL" id="PIS04639.1"/>
    </source>
</evidence>
<name>A0A2H0VZU9_9BACT</name>